<feature type="transmembrane region" description="Helical" evidence="1">
    <location>
        <begin position="99"/>
        <end position="116"/>
    </location>
</feature>
<dbReference type="Proteomes" id="UP001449178">
    <property type="component" value="Chromosome"/>
</dbReference>
<accession>A0ABZ3C2U6</accession>
<feature type="transmembrane region" description="Helical" evidence="1">
    <location>
        <begin position="389"/>
        <end position="414"/>
    </location>
</feature>
<feature type="transmembrane region" description="Helical" evidence="1">
    <location>
        <begin position="180"/>
        <end position="200"/>
    </location>
</feature>
<keyword evidence="1" id="KW-1133">Transmembrane helix</keyword>
<dbReference type="Pfam" id="PF07670">
    <property type="entry name" value="Gate"/>
    <property type="match status" value="1"/>
</dbReference>
<keyword evidence="4" id="KW-1185">Reference proteome</keyword>
<feature type="transmembrane region" description="Helical" evidence="1">
    <location>
        <begin position="420"/>
        <end position="442"/>
    </location>
</feature>
<feature type="domain" description="Nucleoside transporter/FeoB GTPase Gate" evidence="2">
    <location>
        <begin position="138"/>
        <end position="238"/>
    </location>
</feature>
<protein>
    <submittedName>
        <fullName evidence="3">YjiH family protein</fullName>
    </submittedName>
</protein>
<feature type="transmembrane region" description="Helical" evidence="1">
    <location>
        <begin position="244"/>
        <end position="264"/>
    </location>
</feature>
<evidence type="ECO:0000259" key="2">
    <source>
        <dbReference type="Pfam" id="PF07670"/>
    </source>
</evidence>
<gene>
    <name evidence="3" type="ORF">WMO13_04975</name>
</gene>
<dbReference type="InterPro" id="IPR011642">
    <property type="entry name" value="Gate_dom"/>
</dbReference>
<evidence type="ECO:0000313" key="3">
    <source>
        <dbReference type="EMBL" id="WZW88744.1"/>
    </source>
</evidence>
<evidence type="ECO:0000256" key="1">
    <source>
        <dbReference type="SAM" id="Phobius"/>
    </source>
</evidence>
<reference evidence="3 4" key="1">
    <citation type="submission" date="2024-03" db="EMBL/GenBank/DDBJ databases">
        <title>Complete Genome Sequence and Annotation of Ignatzschineria larvae DSM 13226.</title>
        <authorList>
            <person name="Cantrell E."/>
            <person name="Burcham Z.M."/>
        </authorList>
    </citation>
    <scope>NUCLEOTIDE SEQUENCE [LARGE SCALE GENOMIC DNA]</scope>
    <source>
        <strain evidence="3 4">DSM 13226</strain>
    </source>
</reference>
<name>A0ABZ3C2U6_9GAMM</name>
<keyword evidence="1" id="KW-0812">Transmembrane</keyword>
<dbReference type="EMBL" id="CP150637">
    <property type="protein sequence ID" value="WZW88744.1"/>
    <property type="molecule type" value="Genomic_DNA"/>
</dbReference>
<feature type="transmembrane region" description="Helical" evidence="1">
    <location>
        <begin position="136"/>
        <end position="160"/>
    </location>
</feature>
<feature type="transmembrane region" description="Helical" evidence="1">
    <location>
        <begin position="315"/>
        <end position="335"/>
    </location>
</feature>
<proteinExistence type="predicted"/>
<keyword evidence="1" id="KW-0472">Membrane</keyword>
<sequence>MKEMTLQGGEQVKSLPPKVAQSDNWILIKLFLYSLIGIVFFFVSIDIGGKETILLDHIAGFVTQQLRPIAITSILLIMAFGAFYPYITGTFRNSLSAQIFSVFKVIGLILAILYLTETAPAWAMKPDMLPFLFEKLALSVGLLIPVGAIALTFLIGFGLLEFISVFMEKLMRPLFRTPGSSAIDAVASFVGSYSIGLLITDRVFRQGQYSHREAVVIATGFSTVSATFMIIVAKTLGLMGSWNFFFWSTFIITFVVTTITFYLPPISLLDNTAKNPLPETPKNEKWRHATRLGVSQYRNSPNVFKMMWLNFRDGLRMSSIVAPSILAIGFTGLILSKYTPLFDWIGVVLKPFLWMTGFDEAITHSGAIASGLAEMFLPAILLTDAELPIRYIAAVTSISSILFFSGSIPCILATKIPLKIWQIVLIWFIRTVLTILLASIAFRLGIAMGWI</sequence>
<feature type="transmembrane region" description="Helical" evidence="1">
    <location>
        <begin position="66"/>
        <end position="87"/>
    </location>
</feature>
<organism evidence="3 4">
    <name type="scientific">Ignatzschineria larvae DSM 13226</name>
    <dbReference type="NCBI Taxonomy" id="1111732"/>
    <lineage>
        <taxon>Bacteria</taxon>
        <taxon>Pseudomonadati</taxon>
        <taxon>Pseudomonadota</taxon>
        <taxon>Gammaproteobacteria</taxon>
        <taxon>Cardiobacteriales</taxon>
        <taxon>Ignatzschineriaceae</taxon>
        <taxon>Ignatzschineria</taxon>
    </lineage>
</organism>
<feature type="transmembrane region" description="Helical" evidence="1">
    <location>
        <begin position="212"/>
        <end position="232"/>
    </location>
</feature>
<evidence type="ECO:0000313" key="4">
    <source>
        <dbReference type="Proteomes" id="UP001449178"/>
    </source>
</evidence>
<feature type="transmembrane region" description="Helical" evidence="1">
    <location>
        <begin position="25"/>
        <end position="45"/>
    </location>
</feature>